<comment type="caution">
    <text evidence="5">The sequence shown here is derived from an EMBL/GenBank/DDBJ whole genome shotgun (WGS) entry which is preliminary data.</text>
</comment>
<dbReference type="NCBIfam" id="TIGR01549">
    <property type="entry name" value="HAD-SF-IA-v1"/>
    <property type="match status" value="1"/>
</dbReference>
<dbReference type="InterPro" id="IPR006439">
    <property type="entry name" value="HAD-SF_hydro_IA"/>
</dbReference>
<keyword evidence="3" id="KW-0460">Magnesium</keyword>
<keyword evidence="1" id="KW-0479">Metal-binding</keyword>
<evidence type="ECO:0000256" key="2">
    <source>
        <dbReference type="ARBA" id="ARBA00022801"/>
    </source>
</evidence>
<dbReference type="Pfam" id="PF13419">
    <property type="entry name" value="HAD_2"/>
    <property type="match status" value="1"/>
</dbReference>
<proteinExistence type="predicted"/>
<dbReference type="Proteomes" id="UP000537862">
    <property type="component" value="Unassembled WGS sequence"/>
</dbReference>
<gene>
    <name evidence="5" type="ORF">HKX39_09455</name>
</gene>
<evidence type="ECO:0000256" key="1">
    <source>
        <dbReference type="ARBA" id="ARBA00022723"/>
    </source>
</evidence>
<sequence length="224" mass="24800">MIKTVFFDFDGTLADTARDLVGAANQQRIRAGLEPLPFESLRTFSSQGAPGLLKAALDLTPEDDAYASTREQFLKDYYARMTDETVLFDGIPELLNQLEQLGFQWGIVTNKAENLSFPIFKYLKLHDRSIANICGDTAARPKPFPDPLFLAAEHAKVAPEDCIYVGDDERDIIAGKAAGMKTIAISYGYWPDIASIPNWQADAIADSPKTLFSAILNLSKEYIK</sequence>
<reference evidence="5 6" key="1">
    <citation type="submission" date="2020-05" db="EMBL/GenBank/DDBJ databases">
        <authorList>
            <person name="Niu N."/>
        </authorList>
    </citation>
    <scope>NUCLEOTIDE SEQUENCE [LARGE SCALE GENOMIC DNA]</scope>
    <source>
        <strain evidence="5 6">3340-03</strain>
    </source>
</reference>
<dbReference type="AlphaFoldDB" id="A0A849PA50"/>
<keyword evidence="2 5" id="KW-0378">Hydrolase</keyword>
<dbReference type="PANTHER" id="PTHR43434:SF23">
    <property type="entry name" value="PHOSPHOGLYCOLATE PHOSPHATASE"/>
    <property type="match status" value="1"/>
</dbReference>
<dbReference type="InterPro" id="IPR050155">
    <property type="entry name" value="HAD-like_hydrolase_sf"/>
</dbReference>
<dbReference type="PANTHER" id="PTHR43434">
    <property type="entry name" value="PHOSPHOGLYCOLATE PHOSPHATASE"/>
    <property type="match status" value="1"/>
</dbReference>
<dbReference type="RefSeq" id="WP_171681080.1">
    <property type="nucleotide sequence ID" value="NZ_JABGBN010000009.1"/>
</dbReference>
<keyword evidence="4" id="KW-0119">Carbohydrate metabolism</keyword>
<dbReference type="GO" id="GO:0006281">
    <property type="term" value="P:DNA repair"/>
    <property type="evidence" value="ECO:0007669"/>
    <property type="project" value="TreeGrafter"/>
</dbReference>
<evidence type="ECO:0000313" key="6">
    <source>
        <dbReference type="Proteomes" id="UP000537862"/>
    </source>
</evidence>
<dbReference type="NCBIfam" id="TIGR01509">
    <property type="entry name" value="HAD-SF-IA-v3"/>
    <property type="match status" value="1"/>
</dbReference>
<evidence type="ECO:0000256" key="4">
    <source>
        <dbReference type="ARBA" id="ARBA00023277"/>
    </source>
</evidence>
<dbReference type="Gene3D" id="3.40.50.1000">
    <property type="entry name" value="HAD superfamily/HAD-like"/>
    <property type="match status" value="1"/>
</dbReference>
<dbReference type="InterPro" id="IPR036412">
    <property type="entry name" value="HAD-like_sf"/>
</dbReference>
<dbReference type="GO" id="GO:0046872">
    <property type="term" value="F:metal ion binding"/>
    <property type="evidence" value="ECO:0007669"/>
    <property type="project" value="UniProtKB-KW"/>
</dbReference>
<dbReference type="InterPro" id="IPR041492">
    <property type="entry name" value="HAD_2"/>
</dbReference>
<accession>A0A849PA50</accession>
<name>A0A849PA50_9BURK</name>
<evidence type="ECO:0000256" key="3">
    <source>
        <dbReference type="ARBA" id="ARBA00022842"/>
    </source>
</evidence>
<dbReference type="Gene3D" id="1.10.150.240">
    <property type="entry name" value="Putative phosphatase, domain 2"/>
    <property type="match status" value="1"/>
</dbReference>
<evidence type="ECO:0000313" key="5">
    <source>
        <dbReference type="EMBL" id="NOL52388.1"/>
    </source>
</evidence>
<dbReference type="SFLD" id="SFLDG01129">
    <property type="entry name" value="C1.5:_HAD__Beta-PGM__Phosphata"/>
    <property type="match status" value="1"/>
</dbReference>
<dbReference type="GO" id="GO:0005829">
    <property type="term" value="C:cytosol"/>
    <property type="evidence" value="ECO:0007669"/>
    <property type="project" value="TreeGrafter"/>
</dbReference>
<dbReference type="SUPFAM" id="SSF56784">
    <property type="entry name" value="HAD-like"/>
    <property type="match status" value="1"/>
</dbReference>
<dbReference type="InterPro" id="IPR023198">
    <property type="entry name" value="PGP-like_dom2"/>
</dbReference>
<dbReference type="SFLD" id="SFLDS00003">
    <property type="entry name" value="Haloacid_Dehalogenase"/>
    <property type="match status" value="1"/>
</dbReference>
<dbReference type="GO" id="GO:0008967">
    <property type="term" value="F:phosphoglycolate phosphatase activity"/>
    <property type="evidence" value="ECO:0007669"/>
    <property type="project" value="TreeGrafter"/>
</dbReference>
<keyword evidence="6" id="KW-1185">Reference proteome</keyword>
<dbReference type="EMBL" id="JABGBN010000009">
    <property type="protein sequence ID" value="NOL52388.1"/>
    <property type="molecule type" value="Genomic_DNA"/>
</dbReference>
<organism evidence="5 6">
    <name type="scientific">Pelistega suis</name>
    <dbReference type="NCBI Taxonomy" id="1631957"/>
    <lineage>
        <taxon>Bacteria</taxon>
        <taxon>Pseudomonadati</taxon>
        <taxon>Pseudomonadota</taxon>
        <taxon>Betaproteobacteria</taxon>
        <taxon>Burkholderiales</taxon>
        <taxon>Alcaligenaceae</taxon>
        <taxon>Pelistega</taxon>
    </lineage>
</organism>
<protein>
    <submittedName>
        <fullName evidence="5">HAD-IA family hydrolase</fullName>
    </submittedName>
</protein>
<dbReference type="InterPro" id="IPR023214">
    <property type="entry name" value="HAD_sf"/>
</dbReference>